<dbReference type="WBParaSite" id="TREG1_10630.1">
    <property type="protein sequence ID" value="TREG1_10630.1"/>
    <property type="gene ID" value="TREG1_10630"/>
</dbReference>
<dbReference type="AlphaFoldDB" id="A0AA85IM21"/>
<keyword evidence="1" id="KW-1133">Transmembrane helix</keyword>
<evidence type="ECO:0000313" key="3">
    <source>
        <dbReference type="WBParaSite" id="TREG1_10630.1"/>
    </source>
</evidence>
<organism evidence="2 3">
    <name type="scientific">Trichobilharzia regenti</name>
    <name type="common">Nasal bird schistosome</name>
    <dbReference type="NCBI Taxonomy" id="157069"/>
    <lineage>
        <taxon>Eukaryota</taxon>
        <taxon>Metazoa</taxon>
        <taxon>Spiralia</taxon>
        <taxon>Lophotrochozoa</taxon>
        <taxon>Platyhelminthes</taxon>
        <taxon>Trematoda</taxon>
        <taxon>Digenea</taxon>
        <taxon>Strigeidida</taxon>
        <taxon>Schistosomatoidea</taxon>
        <taxon>Schistosomatidae</taxon>
        <taxon>Trichobilharzia</taxon>
    </lineage>
</organism>
<keyword evidence="1" id="KW-0472">Membrane</keyword>
<dbReference type="Proteomes" id="UP000050795">
    <property type="component" value="Unassembled WGS sequence"/>
</dbReference>
<reference evidence="3" key="2">
    <citation type="submission" date="2023-11" db="UniProtKB">
        <authorList>
            <consortium name="WormBaseParasite"/>
        </authorList>
    </citation>
    <scope>IDENTIFICATION</scope>
</reference>
<feature type="transmembrane region" description="Helical" evidence="1">
    <location>
        <begin position="20"/>
        <end position="44"/>
    </location>
</feature>
<proteinExistence type="predicted"/>
<feature type="transmembrane region" description="Helical" evidence="1">
    <location>
        <begin position="87"/>
        <end position="105"/>
    </location>
</feature>
<sequence>MKYLYNYLATPDDKHPFFRAKMAFLTSYSFSFIVAGSSYLYAFTCGKNLTQAGVKCIQYILIGAAAGLGHSSASLISAKSTGVSDGLFNHAVGGAVSGLICTWKYSRGIRMSACGGFLIASVAAKAYVQFLEKYPDFVVPLVGERYPLPYATLNHRWMNWQAKQQEEELEKHV</sequence>
<name>A0AA85IM21_TRIRE</name>
<evidence type="ECO:0000256" key="1">
    <source>
        <dbReference type="SAM" id="Phobius"/>
    </source>
</evidence>
<protein>
    <submittedName>
        <fullName evidence="3">Uncharacterized protein</fullName>
    </submittedName>
</protein>
<evidence type="ECO:0000313" key="2">
    <source>
        <dbReference type="Proteomes" id="UP000050795"/>
    </source>
</evidence>
<keyword evidence="2" id="KW-1185">Reference proteome</keyword>
<keyword evidence="1" id="KW-0812">Transmembrane</keyword>
<accession>A0AA85IM21</accession>
<reference evidence="2" key="1">
    <citation type="submission" date="2022-06" db="EMBL/GenBank/DDBJ databases">
        <authorList>
            <person name="Berger JAMES D."/>
            <person name="Berger JAMES D."/>
        </authorList>
    </citation>
    <scope>NUCLEOTIDE SEQUENCE [LARGE SCALE GENOMIC DNA]</scope>
</reference>
<feature type="transmembrane region" description="Helical" evidence="1">
    <location>
        <begin position="56"/>
        <end position="75"/>
    </location>
</feature>